<keyword evidence="2" id="KW-0547">Nucleotide-binding</keyword>
<dbReference type="InterPro" id="IPR042054">
    <property type="entry name" value="YegD-like"/>
</dbReference>
<evidence type="ECO:0000313" key="5">
    <source>
        <dbReference type="Proteomes" id="UP000186406"/>
    </source>
</evidence>
<dbReference type="Gene3D" id="3.30.420.40">
    <property type="match status" value="3"/>
</dbReference>
<dbReference type="PROSITE" id="PS01036">
    <property type="entry name" value="HSP70_3"/>
    <property type="match status" value="1"/>
</dbReference>
<dbReference type="SUPFAM" id="SSF53067">
    <property type="entry name" value="Actin-like ATPase domain"/>
    <property type="match status" value="2"/>
</dbReference>
<dbReference type="Pfam" id="PF00012">
    <property type="entry name" value="HSP70"/>
    <property type="match status" value="2"/>
</dbReference>
<dbReference type="Proteomes" id="UP000186406">
    <property type="component" value="Unassembled WGS sequence"/>
</dbReference>
<evidence type="ECO:0000256" key="2">
    <source>
        <dbReference type="ARBA" id="ARBA00022741"/>
    </source>
</evidence>
<dbReference type="CDD" id="cd10231">
    <property type="entry name" value="ASKHA_NBD_HSP70_YegD-like"/>
    <property type="match status" value="1"/>
</dbReference>
<organism evidence="4 5">
    <name type="scientific">Pseudoxanthobacter soli DSM 19599</name>
    <dbReference type="NCBI Taxonomy" id="1123029"/>
    <lineage>
        <taxon>Bacteria</taxon>
        <taxon>Pseudomonadati</taxon>
        <taxon>Pseudomonadota</taxon>
        <taxon>Alphaproteobacteria</taxon>
        <taxon>Hyphomicrobiales</taxon>
        <taxon>Segnochrobactraceae</taxon>
        <taxon>Pseudoxanthobacter</taxon>
    </lineage>
</organism>
<sequence length="421" mass="45052">MHCGLDFGTSNTTLGVVESGLPRLAALEGDHVTLPSAAFFGLADGVRANETGPRIGRAAMEAYLEGIDGRLMRALKSVLGTALIDETTQVGRNRVGFREVIASFLAETRRRAEADFDRPLDRVVLGRPVQFVTDDADGNRRAEAALGDIARSVGFRDIAFQFEPVAAALEYERALSGEELALVADIGGGTSDFTLIRLGPGRAGREDRAADVLANEGVRIGGTDFDHKLSMAAVMPFLGYRSRLKKAGLDVPSWYYFDLSTWSRINFLYSSHVLRELVEVRRQAMQPELIDRLSHVLTEHAGHGLLMVVEHAKIALSAATTATIPLGLIERGLETTVGRDVFEEATEVLAEGIASRIRDCLAAAGCSAGDVDAVFLTGGSTGLPHVRRAILAELPAARAVDGDRFGAVGLGLAIDAARRFG</sequence>
<evidence type="ECO:0000313" key="4">
    <source>
        <dbReference type="EMBL" id="SHO66113.1"/>
    </source>
</evidence>
<dbReference type="AlphaFoldDB" id="A0A1M7ZMH9"/>
<proteinExistence type="inferred from homology"/>
<dbReference type="GO" id="GO:0005524">
    <property type="term" value="F:ATP binding"/>
    <property type="evidence" value="ECO:0007669"/>
    <property type="project" value="UniProtKB-KW"/>
</dbReference>
<dbReference type="InterPro" id="IPR018181">
    <property type="entry name" value="Heat_shock_70_CS"/>
</dbReference>
<dbReference type="InterPro" id="IPR013126">
    <property type="entry name" value="Hsp_70_fam"/>
</dbReference>
<dbReference type="Gene3D" id="3.90.640.10">
    <property type="entry name" value="Actin, Chain A, domain 4"/>
    <property type="match status" value="1"/>
</dbReference>
<dbReference type="InterPro" id="IPR043129">
    <property type="entry name" value="ATPase_NBD"/>
</dbReference>
<dbReference type="GO" id="GO:0140662">
    <property type="term" value="F:ATP-dependent protein folding chaperone"/>
    <property type="evidence" value="ECO:0007669"/>
    <property type="project" value="InterPro"/>
</dbReference>
<dbReference type="PANTHER" id="PTHR19375">
    <property type="entry name" value="HEAT SHOCK PROTEIN 70KDA"/>
    <property type="match status" value="1"/>
</dbReference>
<gene>
    <name evidence="4" type="ORF">SAMN02745172_02766</name>
</gene>
<reference evidence="4 5" key="1">
    <citation type="submission" date="2016-12" db="EMBL/GenBank/DDBJ databases">
        <authorList>
            <person name="Song W.-J."/>
            <person name="Kurnit D.M."/>
        </authorList>
    </citation>
    <scope>NUCLEOTIDE SEQUENCE [LARGE SCALE GENOMIC DNA]</scope>
    <source>
        <strain evidence="4 5">DSM 19599</strain>
    </source>
</reference>
<keyword evidence="5" id="KW-1185">Reference proteome</keyword>
<dbReference type="EMBL" id="FRXO01000005">
    <property type="protein sequence ID" value="SHO66113.1"/>
    <property type="molecule type" value="Genomic_DNA"/>
</dbReference>
<accession>A0A1M7ZMH9</accession>
<keyword evidence="3" id="KW-0067">ATP-binding</keyword>
<evidence type="ECO:0000256" key="1">
    <source>
        <dbReference type="ARBA" id="ARBA00007381"/>
    </source>
</evidence>
<comment type="similarity">
    <text evidence="1">Belongs to the heat shock protein 70 family.</text>
</comment>
<dbReference type="STRING" id="1123029.SAMN02745172_02766"/>
<name>A0A1M7ZMH9_9HYPH</name>
<protein>
    <submittedName>
        <fullName evidence="4">Hypothetical chaperone protein</fullName>
    </submittedName>
</protein>
<evidence type="ECO:0000256" key="3">
    <source>
        <dbReference type="ARBA" id="ARBA00022840"/>
    </source>
</evidence>